<evidence type="ECO:0000256" key="2">
    <source>
        <dbReference type="ARBA" id="ARBA00022692"/>
    </source>
</evidence>
<dbReference type="PROSITE" id="PS00217">
    <property type="entry name" value="SUGAR_TRANSPORT_2"/>
    <property type="match status" value="1"/>
</dbReference>
<proteinExistence type="predicted"/>
<keyword evidence="8" id="KW-1185">Reference proteome</keyword>
<gene>
    <name evidence="7" type="ORF">MAR_027663</name>
</gene>
<feature type="transmembrane region" description="Helical" evidence="6">
    <location>
        <begin position="450"/>
        <end position="469"/>
    </location>
</feature>
<keyword evidence="4 6" id="KW-0472">Membrane</keyword>
<feature type="transmembrane region" description="Helical" evidence="6">
    <location>
        <begin position="418"/>
        <end position="438"/>
    </location>
</feature>
<feature type="transmembrane region" description="Helical" evidence="6">
    <location>
        <begin position="387"/>
        <end position="406"/>
    </location>
</feature>
<evidence type="ECO:0000313" key="7">
    <source>
        <dbReference type="EMBL" id="WAR13483.1"/>
    </source>
</evidence>
<dbReference type="Gene3D" id="1.20.1250.20">
    <property type="entry name" value="MFS general substrate transporter like domains"/>
    <property type="match status" value="1"/>
</dbReference>
<dbReference type="InterPro" id="IPR005829">
    <property type="entry name" value="Sugar_transporter_CS"/>
</dbReference>
<organism evidence="7 8">
    <name type="scientific">Mya arenaria</name>
    <name type="common">Soft-shell clam</name>
    <dbReference type="NCBI Taxonomy" id="6604"/>
    <lineage>
        <taxon>Eukaryota</taxon>
        <taxon>Metazoa</taxon>
        <taxon>Spiralia</taxon>
        <taxon>Lophotrochozoa</taxon>
        <taxon>Mollusca</taxon>
        <taxon>Bivalvia</taxon>
        <taxon>Autobranchia</taxon>
        <taxon>Heteroconchia</taxon>
        <taxon>Euheterodonta</taxon>
        <taxon>Imparidentia</taxon>
        <taxon>Neoheterodontei</taxon>
        <taxon>Myida</taxon>
        <taxon>Myoidea</taxon>
        <taxon>Myidae</taxon>
        <taxon>Mya</taxon>
    </lineage>
</organism>
<reference evidence="7" key="1">
    <citation type="submission" date="2022-11" db="EMBL/GenBank/DDBJ databases">
        <title>Centuries of genome instability and evolution in soft-shell clam transmissible cancer (bioRxiv).</title>
        <authorList>
            <person name="Hart S.F.M."/>
            <person name="Yonemitsu M.A."/>
            <person name="Giersch R.M."/>
            <person name="Beal B.F."/>
            <person name="Arriagada G."/>
            <person name="Davis B.W."/>
            <person name="Ostrander E.A."/>
            <person name="Goff S.P."/>
            <person name="Metzger M.J."/>
        </authorList>
    </citation>
    <scope>NUCLEOTIDE SEQUENCE</scope>
    <source>
        <strain evidence="7">MELC-2E11</strain>
        <tissue evidence="7">Siphon/mantle</tissue>
    </source>
</reference>
<evidence type="ECO:0000256" key="4">
    <source>
        <dbReference type="ARBA" id="ARBA00023136"/>
    </source>
</evidence>
<dbReference type="Proteomes" id="UP001164746">
    <property type="component" value="Chromosome 8"/>
</dbReference>
<feature type="transmembrane region" description="Helical" evidence="6">
    <location>
        <begin position="355"/>
        <end position="375"/>
    </location>
</feature>
<keyword evidence="3 6" id="KW-1133">Transmembrane helix</keyword>
<dbReference type="InterPro" id="IPR005828">
    <property type="entry name" value="MFS_sugar_transport-like"/>
</dbReference>
<accession>A0ABY7EU58</accession>
<dbReference type="SUPFAM" id="SSF103473">
    <property type="entry name" value="MFS general substrate transporter"/>
    <property type="match status" value="1"/>
</dbReference>
<feature type="region of interest" description="Disordered" evidence="5">
    <location>
        <begin position="486"/>
        <end position="509"/>
    </location>
</feature>
<dbReference type="Pfam" id="PF00083">
    <property type="entry name" value="Sugar_tr"/>
    <property type="match status" value="1"/>
</dbReference>
<dbReference type="EMBL" id="CP111019">
    <property type="protein sequence ID" value="WAR13483.1"/>
    <property type="molecule type" value="Genomic_DNA"/>
</dbReference>
<sequence length="509" mass="56628">MLIKKLALPALDNKTQGPEGVGIEELIEETGGCGRYQVLLSAIIHSCKCIVCFSMLFMVYGAAAPDWWCSEGIELGNITSGAAVNDSRWEVCTIHLNGVSKPCEKFTFNDEMNTVVSRFSLVCDREWISSTITSIQMAGVFVGNLACGQVADLIGRRKPFFASILALVLLNIGTAFSVSWVMFAVFRFLIGVSAGFELTVQYSLAAEFTQARWRTWVVAIPSWAIETSLFALVCWALNDWLWIHIATAATGLPLLFTYWFVPESFRWYIGHDRIEDAKRIVQKMAQFNRKPVPKSLDYIRKENAESGDQKYFFSDLFKEKKLRLYTCLFMIVWMTLGITSYGIQFGVPRLSGNLFMNMFILGLASSPIQFISIWLQNRLGRKKTAWLFYGLGAAAAFAVAVTARLPDSQGQDLATNCFAITALTLVNAAWSPIQTLTIETYPTETMFEGSLYWISGTALVVAMALLVPIPETGSTDLVDKIVLPMTPPSVEDDDSEEKQETTSLVSHSC</sequence>
<evidence type="ECO:0000256" key="3">
    <source>
        <dbReference type="ARBA" id="ARBA00022989"/>
    </source>
</evidence>
<evidence type="ECO:0000256" key="1">
    <source>
        <dbReference type="ARBA" id="ARBA00004141"/>
    </source>
</evidence>
<evidence type="ECO:0000313" key="8">
    <source>
        <dbReference type="Proteomes" id="UP001164746"/>
    </source>
</evidence>
<comment type="subcellular location">
    <subcellularLocation>
        <location evidence="1">Membrane</location>
        <topology evidence="1">Multi-pass membrane protein</topology>
    </subcellularLocation>
</comment>
<feature type="transmembrane region" description="Helical" evidence="6">
    <location>
        <begin position="241"/>
        <end position="261"/>
    </location>
</feature>
<evidence type="ECO:0000256" key="5">
    <source>
        <dbReference type="SAM" id="MobiDB-lite"/>
    </source>
</evidence>
<keyword evidence="2 6" id="KW-0812">Transmembrane</keyword>
<dbReference type="InterPro" id="IPR036259">
    <property type="entry name" value="MFS_trans_sf"/>
</dbReference>
<feature type="transmembrane region" description="Helical" evidence="6">
    <location>
        <begin position="322"/>
        <end position="343"/>
    </location>
</feature>
<dbReference type="PANTHER" id="PTHR24064">
    <property type="entry name" value="SOLUTE CARRIER FAMILY 22 MEMBER"/>
    <property type="match status" value="1"/>
</dbReference>
<protein>
    <submittedName>
        <fullName evidence="7">S22A7-like protein</fullName>
    </submittedName>
</protein>
<feature type="transmembrane region" description="Helical" evidence="6">
    <location>
        <begin position="159"/>
        <end position="178"/>
    </location>
</feature>
<name>A0ABY7EU58_MYAAR</name>
<evidence type="ECO:0000256" key="6">
    <source>
        <dbReference type="SAM" id="Phobius"/>
    </source>
</evidence>